<dbReference type="EMBL" id="MU826896">
    <property type="protein sequence ID" value="KAJ7369638.1"/>
    <property type="molecule type" value="Genomic_DNA"/>
</dbReference>
<comment type="caution">
    <text evidence="1">The sequence shown here is derived from an EMBL/GenBank/DDBJ whole genome shotgun (WGS) entry which is preliminary data.</text>
</comment>
<accession>A0A9W9YX35</accession>
<gene>
    <name evidence="1" type="ORF">OS493_037427</name>
</gene>
<dbReference type="Proteomes" id="UP001163046">
    <property type="component" value="Unassembled WGS sequence"/>
</dbReference>
<name>A0A9W9YX35_9CNID</name>
<evidence type="ECO:0000313" key="2">
    <source>
        <dbReference type="Proteomes" id="UP001163046"/>
    </source>
</evidence>
<evidence type="ECO:0000313" key="1">
    <source>
        <dbReference type="EMBL" id="KAJ7369638.1"/>
    </source>
</evidence>
<protein>
    <submittedName>
        <fullName evidence="1">Uncharacterized protein</fullName>
    </submittedName>
</protein>
<keyword evidence="2" id="KW-1185">Reference proteome</keyword>
<reference evidence="1" key="1">
    <citation type="submission" date="2023-01" db="EMBL/GenBank/DDBJ databases">
        <title>Genome assembly of the deep-sea coral Lophelia pertusa.</title>
        <authorList>
            <person name="Herrera S."/>
            <person name="Cordes E."/>
        </authorList>
    </citation>
    <scope>NUCLEOTIDE SEQUENCE</scope>
    <source>
        <strain evidence="1">USNM1676648</strain>
        <tissue evidence="1">Polyp</tissue>
    </source>
</reference>
<proteinExistence type="predicted"/>
<dbReference type="AlphaFoldDB" id="A0A9W9YX35"/>
<dbReference type="OrthoDB" id="5973764at2759"/>
<organism evidence="1 2">
    <name type="scientific">Desmophyllum pertusum</name>
    <dbReference type="NCBI Taxonomy" id="174260"/>
    <lineage>
        <taxon>Eukaryota</taxon>
        <taxon>Metazoa</taxon>
        <taxon>Cnidaria</taxon>
        <taxon>Anthozoa</taxon>
        <taxon>Hexacorallia</taxon>
        <taxon>Scleractinia</taxon>
        <taxon>Caryophylliina</taxon>
        <taxon>Caryophylliidae</taxon>
        <taxon>Desmophyllum</taxon>
    </lineage>
</organism>
<sequence>MCVSCRYRLQIDVKYQKLESPKETFVRTFENDDPTVSELDGLGEEIVPIDAVLVREELLQNDSVVEATSVQTEDRGKCPSSCEKETQRPMVPIVPYKDQCERRQREFRSDVIDTIKDTALKYVCFEKNDLTEFIRDTVNSKKWSSTFGLSSNCQDVSANPTIRGLVKEYKASADKEKSKETRKRLTNLKGKIYIGSSMKNSRMSLTGENTPDQFKHRTDAANSIGRLTTYGDERRRLLSIIAMDYPYRILQELFGCSPNTVTAAKVHCILFGRGGRPPSKFKFSRQCVSADVLKELSEFFQRDNVSRPSSCRSVVVDGEETPIQYWKDNVKELVKQYLLEFPGGVKRTYVYTHLPPNFRYNTMLAGLCNLCDEFGYSNVEKLTCFLSDVERATTTSVSGLKSKVLEHQRFMKTKFCLHEVAKSVNELLSTIASANEQTRLSEEIKGFMQVHTQYVGHLLQFIMDNL</sequence>